<dbReference type="Proteomes" id="UP000054560">
    <property type="component" value="Unassembled WGS sequence"/>
</dbReference>
<dbReference type="AlphaFoldDB" id="A0A0L0FLJ4"/>
<reference evidence="2 3" key="1">
    <citation type="submission" date="2011-02" db="EMBL/GenBank/DDBJ databases">
        <title>The Genome Sequence of Sphaeroforma arctica JP610.</title>
        <authorList>
            <consortium name="The Broad Institute Genome Sequencing Platform"/>
            <person name="Russ C."/>
            <person name="Cuomo C."/>
            <person name="Young S.K."/>
            <person name="Zeng Q."/>
            <person name="Gargeya S."/>
            <person name="Alvarado L."/>
            <person name="Berlin A."/>
            <person name="Chapman S.B."/>
            <person name="Chen Z."/>
            <person name="Freedman E."/>
            <person name="Gellesch M."/>
            <person name="Goldberg J."/>
            <person name="Griggs A."/>
            <person name="Gujja S."/>
            <person name="Heilman E."/>
            <person name="Heiman D."/>
            <person name="Howarth C."/>
            <person name="Mehta T."/>
            <person name="Neiman D."/>
            <person name="Pearson M."/>
            <person name="Roberts A."/>
            <person name="Saif S."/>
            <person name="Shea T."/>
            <person name="Shenoy N."/>
            <person name="Sisk P."/>
            <person name="Stolte C."/>
            <person name="Sykes S."/>
            <person name="White J."/>
            <person name="Yandava C."/>
            <person name="Burger G."/>
            <person name="Gray M.W."/>
            <person name="Holland P.W.H."/>
            <person name="King N."/>
            <person name="Lang F.B.F."/>
            <person name="Roger A.J."/>
            <person name="Ruiz-Trillo I."/>
            <person name="Haas B."/>
            <person name="Nusbaum C."/>
            <person name="Birren B."/>
        </authorList>
    </citation>
    <scope>NUCLEOTIDE SEQUENCE [LARGE SCALE GENOMIC DNA]</scope>
    <source>
        <strain evidence="2 3">JP610</strain>
    </source>
</reference>
<sequence>YESYQQAFDNPHAPHVDEDTTHSTGTLTQRVTDADVLKSDFDMFDRCVCMYMSNGCA</sequence>
<dbReference type="EMBL" id="KQ242679">
    <property type="protein sequence ID" value="KNC77620.1"/>
    <property type="molecule type" value="Genomic_DNA"/>
</dbReference>
<keyword evidence="3" id="KW-1185">Reference proteome</keyword>
<evidence type="ECO:0000256" key="1">
    <source>
        <dbReference type="SAM" id="MobiDB-lite"/>
    </source>
</evidence>
<feature type="region of interest" description="Disordered" evidence="1">
    <location>
        <begin position="1"/>
        <end position="26"/>
    </location>
</feature>
<name>A0A0L0FLJ4_9EUKA</name>
<dbReference type="GeneID" id="25910430"/>
<evidence type="ECO:0000313" key="2">
    <source>
        <dbReference type="EMBL" id="KNC77620.1"/>
    </source>
</evidence>
<dbReference type="RefSeq" id="XP_014151522.1">
    <property type="nucleotide sequence ID" value="XM_014296047.1"/>
</dbReference>
<proteinExistence type="predicted"/>
<feature type="compositionally biased region" description="Basic and acidic residues" evidence="1">
    <location>
        <begin position="12"/>
        <end position="21"/>
    </location>
</feature>
<protein>
    <submittedName>
        <fullName evidence="2">Uncharacterized protein</fullName>
    </submittedName>
</protein>
<organism evidence="2 3">
    <name type="scientific">Sphaeroforma arctica JP610</name>
    <dbReference type="NCBI Taxonomy" id="667725"/>
    <lineage>
        <taxon>Eukaryota</taxon>
        <taxon>Ichthyosporea</taxon>
        <taxon>Ichthyophonida</taxon>
        <taxon>Sphaeroforma</taxon>
    </lineage>
</organism>
<evidence type="ECO:0000313" key="3">
    <source>
        <dbReference type="Proteomes" id="UP000054560"/>
    </source>
</evidence>
<accession>A0A0L0FLJ4</accession>
<feature type="non-terminal residue" evidence="2">
    <location>
        <position position="1"/>
    </location>
</feature>
<gene>
    <name evidence="2" type="ORF">SARC_09926</name>
</gene>